<dbReference type="Gene3D" id="3.40.50.10050">
    <property type="entry name" value="Translation initiation factor IF- 2, domain 3"/>
    <property type="match status" value="1"/>
</dbReference>
<evidence type="ECO:0000256" key="4">
    <source>
        <dbReference type="ARBA" id="ARBA00022917"/>
    </source>
</evidence>
<keyword evidence="5" id="KW-0342">GTP-binding</keyword>
<evidence type="ECO:0000256" key="3">
    <source>
        <dbReference type="ARBA" id="ARBA00022741"/>
    </source>
</evidence>
<evidence type="ECO:0000256" key="5">
    <source>
        <dbReference type="ARBA" id="ARBA00023134"/>
    </source>
</evidence>
<dbReference type="InterPro" id="IPR023115">
    <property type="entry name" value="TIF_IF2_dom3"/>
</dbReference>
<feature type="domain" description="Translation initiation factor IF- 2" evidence="6">
    <location>
        <begin position="115"/>
        <end position="229"/>
    </location>
</feature>
<evidence type="ECO:0000313" key="8">
    <source>
        <dbReference type="EMBL" id="SVE57115.1"/>
    </source>
</evidence>
<evidence type="ECO:0000259" key="6">
    <source>
        <dbReference type="Pfam" id="PF11987"/>
    </source>
</evidence>
<dbReference type="GO" id="GO:0003743">
    <property type="term" value="F:translation initiation factor activity"/>
    <property type="evidence" value="ECO:0007669"/>
    <property type="project" value="UniProtKB-KW"/>
</dbReference>
<evidence type="ECO:0000259" key="7">
    <source>
        <dbReference type="Pfam" id="PF22042"/>
    </source>
</evidence>
<feature type="domain" description="Elongation factor G-like" evidence="7">
    <location>
        <begin position="14"/>
        <end position="93"/>
    </location>
</feature>
<keyword evidence="3" id="KW-0547">Nucleotide-binding</keyword>
<dbReference type="PANTHER" id="PTHR43381">
    <property type="entry name" value="TRANSLATION INITIATION FACTOR IF-2-RELATED"/>
    <property type="match status" value="1"/>
</dbReference>
<dbReference type="SUPFAM" id="SSF50447">
    <property type="entry name" value="Translation proteins"/>
    <property type="match status" value="1"/>
</dbReference>
<dbReference type="Pfam" id="PF22042">
    <property type="entry name" value="EF-G_D2"/>
    <property type="match status" value="1"/>
</dbReference>
<dbReference type="GO" id="GO:0005737">
    <property type="term" value="C:cytoplasm"/>
    <property type="evidence" value="ECO:0007669"/>
    <property type="project" value="TreeGrafter"/>
</dbReference>
<proteinExistence type="inferred from homology"/>
<dbReference type="EMBL" id="UINC01226575">
    <property type="protein sequence ID" value="SVE57115.1"/>
    <property type="molecule type" value="Genomic_DNA"/>
</dbReference>
<keyword evidence="2" id="KW-0396">Initiation factor</keyword>
<feature type="non-terminal residue" evidence="8">
    <location>
        <position position="1"/>
    </location>
</feature>
<dbReference type="InterPro" id="IPR015760">
    <property type="entry name" value="TIF_IF2"/>
</dbReference>
<dbReference type="CDD" id="cd03702">
    <property type="entry name" value="IF2_mtIF2_II"/>
    <property type="match status" value="1"/>
</dbReference>
<name>A0A383ELG2_9ZZZZ</name>
<dbReference type="AlphaFoldDB" id="A0A383ELG2"/>
<sequence>EAEVLELKANQKTEARGVVIESRLDKGLGAIATVLINKGTLHKGDGFVCGNQYGKVRAMMNERNQKFTEAFPSDPVQILGFEEVPKAGDNFTVFLDEREAKKIATERKQLSREAEHRRFRKITLDQIGKKISSGEVQKLDIIIKGDVDGSIEAVSDSLMELSTDEVSVRIIHRSVGMITESDVSLAAASSAIIIAFNVNSSPEARSTAKSIGVDIRNYSIIYEAVEEVKL</sequence>
<dbReference type="PANTHER" id="PTHR43381:SF5">
    <property type="entry name" value="TR-TYPE G DOMAIN-CONTAINING PROTEIN"/>
    <property type="match status" value="1"/>
</dbReference>
<feature type="non-terminal residue" evidence="8">
    <location>
        <position position="230"/>
    </location>
</feature>
<dbReference type="InterPro" id="IPR009000">
    <property type="entry name" value="Transl_B-barrel_sf"/>
</dbReference>
<gene>
    <name evidence="8" type="ORF">METZ01_LOCUS509969</name>
</gene>
<dbReference type="GO" id="GO:0005525">
    <property type="term" value="F:GTP binding"/>
    <property type="evidence" value="ECO:0007669"/>
    <property type="project" value="UniProtKB-KW"/>
</dbReference>
<dbReference type="FunFam" id="3.40.50.10050:FF:000001">
    <property type="entry name" value="Translation initiation factor IF-2"/>
    <property type="match status" value="1"/>
</dbReference>
<dbReference type="SUPFAM" id="SSF52156">
    <property type="entry name" value="Initiation factor IF2/eIF5b, domain 3"/>
    <property type="match status" value="1"/>
</dbReference>
<comment type="similarity">
    <text evidence="1">Belongs to the TRAFAC class translation factor GTPase superfamily. Classic translation factor GTPase family. IF-2 subfamily.</text>
</comment>
<keyword evidence="4" id="KW-0648">Protein biosynthesis</keyword>
<dbReference type="Pfam" id="PF11987">
    <property type="entry name" value="IF-2"/>
    <property type="match status" value="1"/>
</dbReference>
<reference evidence="8" key="1">
    <citation type="submission" date="2018-05" db="EMBL/GenBank/DDBJ databases">
        <authorList>
            <person name="Lanie J.A."/>
            <person name="Ng W.-L."/>
            <person name="Kazmierczak K.M."/>
            <person name="Andrzejewski T.M."/>
            <person name="Davidsen T.M."/>
            <person name="Wayne K.J."/>
            <person name="Tettelin H."/>
            <person name="Glass J.I."/>
            <person name="Rusch D."/>
            <person name="Podicherti R."/>
            <person name="Tsui H.-C.T."/>
            <person name="Winkler M.E."/>
        </authorList>
    </citation>
    <scope>NUCLEOTIDE SEQUENCE</scope>
</reference>
<evidence type="ECO:0000256" key="2">
    <source>
        <dbReference type="ARBA" id="ARBA00022540"/>
    </source>
</evidence>
<accession>A0A383ELG2</accession>
<evidence type="ECO:0000256" key="1">
    <source>
        <dbReference type="ARBA" id="ARBA00007733"/>
    </source>
</evidence>
<organism evidence="8">
    <name type="scientific">marine metagenome</name>
    <dbReference type="NCBI Taxonomy" id="408172"/>
    <lineage>
        <taxon>unclassified sequences</taxon>
        <taxon>metagenomes</taxon>
        <taxon>ecological metagenomes</taxon>
    </lineage>
</organism>
<protein>
    <submittedName>
        <fullName evidence="8">Uncharacterized protein</fullName>
    </submittedName>
</protein>
<dbReference type="Gene3D" id="2.40.30.10">
    <property type="entry name" value="Translation factors"/>
    <property type="match status" value="1"/>
</dbReference>
<dbReference type="InterPro" id="IPR053905">
    <property type="entry name" value="EF-G-like_DII"/>
</dbReference>
<dbReference type="FunFam" id="2.40.30.10:FF:000054">
    <property type="entry name" value="Translation initiation factor IF-2"/>
    <property type="match status" value="1"/>
</dbReference>
<dbReference type="InterPro" id="IPR036925">
    <property type="entry name" value="TIF_IF2_dom3_sf"/>
</dbReference>
<dbReference type="InterPro" id="IPR044145">
    <property type="entry name" value="IF2_II"/>
</dbReference>